<protein>
    <recommendedName>
        <fullName evidence="2">Amidohydrolase-related domain-containing protein</fullName>
    </recommendedName>
</protein>
<proteinExistence type="predicted"/>
<dbReference type="EMBL" id="AZAC01000015">
    <property type="protein sequence ID" value="KIX13488.1"/>
    <property type="molecule type" value="Genomic_DNA"/>
</dbReference>
<dbReference type="GO" id="GO:0016787">
    <property type="term" value="F:hydrolase activity"/>
    <property type="evidence" value="ECO:0007669"/>
    <property type="project" value="UniProtKB-KW"/>
</dbReference>
<reference evidence="3 4" key="1">
    <citation type="submission" date="2013-11" db="EMBL/GenBank/DDBJ databases">
        <title>Metagenomic analysis of a methanogenic consortium involved in long chain n-alkane degradation.</title>
        <authorList>
            <person name="Davidova I.A."/>
            <person name="Callaghan A.V."/>
            <person name="Wawrik B."/>
            <person name="Pruitt S."/>
            <person name="Marks C."/>
            <person name="Duncan K.E."/>
            <person name="Suflita J.M."/>
        </authorList>
    </citation>
    <scope>NUCLEOTIDE SEQUENCE [LARGE SCALE GENOMIC DNA]</scope>
    <source>
        <strain evidence="3 4">SPR</strain>
    </source>
</reference>
<dbReference type="OrthoDB" id="9807210at2"/>
<dbReference type="PANTHER" id="PTHR43794:SF11">
    <property type="entry name" value="AMIDOHYDROLASE-RELATED DOMAIN-CONTAINING PROTEIN"/>
    <property type="match status" value="1"/>
</dbReference>
<dbReference type="Gene3D" id="3.20.20.140">
    <property type="entry name" value="Metal-dependent hydrolases"/>
    <property type="match status" value="1"/>
</dbReference>
<evidence type="ECO:0000259" key="2">
    <source>
        <dbReference type="Pfam" id="PF01979"/>
    </source>
</evidence>
<evidence type="ECO:0000256" key="1">
    <source>
        <dbReference type="ARBA" id="ARBA00022801"/>
    </source>
</evidence>
<organism evidence="3 4">
    <name type="scientific">Dethiosulfatarculus sandiegensis</name>
    <dbReference type="NCBI Taxonomy" id="1429043"/>
    <lineage>
        <taxon>Bacteria</taxon>
        <taxon>Pseudomonadati</taxon>
        <taxon>Thermodesulfobacteriota</taxon>
        <taxon>Desulfarculia</taxon>
        <taxon>Desulfarculales</taxon>
        <taxon>Desulfarculaceae</taxon>
        <taxon>Dethiosulfatarculus</taxon>
    </lineage>
</organism>
<dbReference type="STRING" id="1429043.X474_13465"/>
<evidence type="ECO:0000313" key="3">
    <source>
        <dbReference type="EMBL" id="KIX13488.1"/>
    </source>
</evidence>
<dbReference type="InterPro" id="IPR032466">
    <property type="entry name" value="Metal_Hydrolase"/>
</dbReference>
<dbReference type="InterPro" id="IPR050287">
    <property type="entry name" value="MTA/SAH_deaminase"/>
</dbReference>
<dbReference type="Proteomes" id="UP000032233">
    <property type="component" value="Unassembled WGS sequence"/>
</dbReference>
<keyword evidence="4" id="KW-1185">Reference proteome</keyword>
<dbReference type="InParanoid" id="A0A0D2HSK4"/>
<keyword evidence="1" id="KW-0378">Hydrolase</keyword>
<sequence length="405" mass="43012">MGQRQADTLAFKAKWTWPGPGALESGLWVSLEKGRVKGLVREPEPGVPRLDLGEGILLPGLVNAHCHLELSFMAGMIPPQGDFVGWMESLVNLRPNHGPEAILEAAYEAACFMAQNGVALVGDITNTGRVQEIFRQAGLSQVSFFEALGSTKAEPPRPDLSWNGNLVSAQAVAAHSPYSVPASRLRRLKSKAGSTPFAIHLAESEAETQYLSGNGPLGERMDAFLLQRGVIREDLEIKSPTPLTHVLSLGLLDKNTLLVHGVQLNREEIKNLASTGASLCVCPRSNLGLTGSMALVPALLEAGVNLALGTDSLSSTPDLCLWSEMKSLMQYYPGLKPESVLTMATLGGARALGLADHFGSLAPGKVGEMAFVPLSKGLARDEVLKALVWGEHEGPPQAVGGKLPV</sequence>
<name>A0A0D2HSK4_9BACT</name>
<accession>A0A0D2HSK4</accession>
<dbReference type="PANTHER" id="PTHR43794">
    <property type="entry name" value="AMINOHYDROLASE SSNA-RELATED"/>
    <property type="match status" value="1"/>
</dbReference>
<dbReference type="InterPro" id="IPR006680">
    <property type="entry name" value="Amidohydro-rel"/>
</dbReference>
<dbReference type="SUPFAM" id="SSF51556">
    <property type="entry name" value="Metallo-dependent hydrolases"/>
    <property type="match status" value="1"/>
</dbReference>
<evidence type="ECO:0000313" key="4">
    <source>
        <dbReference type="Proteomes" id="UP000032233"/>
    </source>
</evidence>
<dbReference type="AlphaFoldDB" id="A0A0D2HSK4"/>
<gene>
    <name evidence="3" type="ORF">X474_13465</name>
</gene>
<dbReference type="RefSeq" id="WP_044349197.1">
    <property type="nucleotide sequence ID" value="NZ_AZAC01000015.1"/>
</dbReference>
<comment type="caution">
    <text evidence="3">The sequence shown here is derived from an EMBL/GenBank/DDBJ whole genome shotgun (WGS) entry which is preliminary data.</text>
</comment>
<dbReference type="Pfam" id="PF01979">
    <property type="entry name" value="Amidohydro_1"/>
    <property type="match status" value="1"/>
</dbReference>
<feature type="domain" description="Amidohydrolase-related" evidence="2">
    <location>
        <begin position="56"/>
        <end position="372"/>
    </location>
</feature>